<evidence type="ECO:0000313" key="2">
    <source>
        <dbReference type="Proteomes" id="UP000785679"/>
    </source>
</evidence>
<dbReference type="AlphaFoldDB" id="A0A8J8T4F3"/>
<evidence type="ECO:0000313" key="1">
    <source>
        <dbReference type="EMBL" id="TNV81844.1"/>
    </source>
</evidence>
<organism evidence="1 2">
    <name type="scientific">Halteria grandinella</name>
    <dbReference type="NCBI Taxonomy" id="5974"/>
    <lineage>
        <taxon>Eukaryota</taxon>
        <taxon>Sar</taxon>
        <taxon>Alveolata</taxon>
        <taxon>Ciliophora</taxon>
        <taxon>Intramacronucleata</taxon>
        <taxon>Spirotrichea</taxon>
        <taxon>Stichotrichia</taxon>
        <taxon>Sporadotrichida</taxon>
        <taxon>Halteriidae</taxon>
        <taxon>Halteria</taxon>
    </lineage>
</organism>
<keyword evidence="2" id="KW-1185">Reference proteome</keyword>
<name>A0A8J8T4F3_HALGN</name>
<dbReference type="EMBL" id="RRYP01005664">
    <property type="protein sequence ID" value="TNV81844.1"/>
    <property type="molecule type" value="Genomic_DNA"/>
</dbReference>
<reference evidence="1" key="1">
    <citation type="submission" date="2019-06" db="EMBL/GenBank/DDBJ databases">
        <authorList>
            <person name="Zheng W."/>
        </authorList>
    </citation>
    <scope>NUCLEOTIDE SEQUENCE</scope>
    <source>
        <strain evidence="1">QDHG01</strain>
    </source>
</reference>
<proteinExistence type="predicted"/>
<sequence>MSVQIEITMLSRNPQTSRTQFLNQQKSSGQIYHHYGGMLMIQIQQKHQVWTFSIFECKSLINSDIFLRKSDHRRCLYQHCLILSTSYFLIRQ</sequence>
<dbReference type="Proteomes" id="UP000785679">
    <property type="component" value="Unassembled WGS sequence"/>
</dbReference>
<accession>A0A8J8T4F3</accession>
<gene>
    <name evidence="1" type="ORF">FGO68_gene16733</name>
</gene>
<comment type="caution">
    <text evidence="1">The sequence shown here is derived from an EMBL/GenBank/DDBJ whole genome shotgun (WGS) entry which is preliminary data.</text>
</comment>
<protein>
    <submittedName>
        <fullName evidence="1">Uncharacterized protein</fullName>
    </submittedName>
</protein>